<dbReference type="GO" id="GO:0006623">
    <property type="term" value="P:protein targeting to vacuole"/>
    <property type="evidence" value="ECO:0007669"/>
    <property type="project" value="TreeGrafter"/>
</dbReference>
<dbReference type="InterPro" id="IPR050310">
    <property type="entry name" value="VPS10-sortilin"/>
</dbReference>
<dbReference type="FunFam" id="3.30.60.270:FF:000005">
    <property type="entry name" value="Sortilin"/>
    <property type="match status" value="1"/>
</dbReference>
<keyword evidence="5 8" id="KW-0472">Membrane</keyword>
<dbReference type="SUPFAM" id="SSF110296">
    <property type="entry name" value="Oligoxyloglucan reducing end-specific cellobiohydrolase"/>
    <property type="match status" value="3"/>
</dbReference>
<keyword evidence="3" id="KW-0677">Repeat</keyword>
<dbReference type="Gene3D" id="2.10.70.80">
    <property type="match status" value="1"/>
</dbReference>
<keyword evidence="4 8" id="KW-1133">Transmembrane helix</keyword>
<evidence type="ECO:0000256" key="5">
    <source>
        <dbReference type="ARBA" id="ARBA00023136"/>
    </source>
</evidence>
<evidence type="ECO:0000256" key="3">
    <source>
        <dbReference type="ARBA" id="ARBA00022737"/>
    </source>
</evidence>
<sequence>MRYNPLWPSAIAAIVLIFLRLCVADEYRPEIKVSSWDNTAATQVLYFDDSSNLLALFEKFAAVSTDDGASWREIPEMKDFTPVLMEMDPFFPERAFVFLDSHVHFVTNDRGKTWQKFEVFSGKGKPVSSWDYVHLDFNAANKNYVLLTLRHCSPHMPLCGSEIFYTKDGFKTGPQVVLPNVNSCVFARANKDYDSLVSAETMFCSSNEVNSFGHVVRSLLFKLTDFFKNYQSIQDIYLKNGEIIDVRVELAFLVVVMKKDKFIESQVTLVVSKDAQTFVSADVDFELTYGAIIFLKSTPLSLRLSLFYQGRRTKEEIIYFSDSSGLKFVKIANVGLLSALNPVNVDGVWFADVKAAPHSVDFPTRYSFDDGKTWEPLAIEGDDQCKVQDGCSFHFVPESGGSLIAPFKQTPGVLVAVGAKGSSFNFELNIGTYVSRDGGASWKLALDHATEVAYADQGNVIALIPVSSAKDVLNKLHYSLDQGVSWSVVDLEQAIAPVRVATLTDLKGTKIVVLGRQGSKSVIYSIDFANAFGGKTCGKDDLETVDLRVSAEAGGPTCVHGHKTSFTRRKQGAQCLVKTALGVEPKSSPCECSASDFECSSYFRLSEKGACVPVKEEISKLCQSTKRKSVKVPHQRHIAGHDCVFTKGSESDFIAETEFNCKTIEEEKGNLSEDAISVKISTFDGVFDQYSYVESNNHTSNILVHTNKNKVHASNDGGVSFVEVPVDDEILFFLVGTVPETAILVSLNFLYFSTDGGNTFTKKQAPGIPTTAGVPIVFHPEDANKFIYIASGQLGFENIPFYTEDGGTTFNRIPLNANSCDYVGKLVGGPQNLVYCVASKNGKWQLVSSTDYFQSLQVLFESVLAFAVKPDFVLVATIANEKTLQLKVTSDGSSFADADFPSDFKVEAQSTYTILDSHPHSVFLHLTTDRLDGREVGALLKSNSNGTSYVLSLDNVNRDRKGYVDYDRIESLEGVLIANTVSNPGTKEKKNIKTQISYNDGSQWSFLTPPSIDSEGKKYSCAGGSLAKCSLNLHGFTERPDYRDTFSSSSAIGFLIGVGNVGEELVSYEEASTFISADGGITWKEIAKGVFMWEYGDRGTILLLVKATEATDEILFSTDDGNTWQTHKFAEKPVLVRDLATVPTDTARKFVIFAQEDQGSLSTVAYSLDFTKFYKRQCQLDLDHPLQDDFEYWTPRHPESADNCLFGHESNYLRRAQGHYDCFIGAAPLSQGMKTVKNCTCSRRDYECDYNYFRDLDGTCKLVKGLTPQDRKQQMCSKPDTFEYFEPTGYRKIPLSTCVGGKTFDSWDARPCPGHEKEFNKKHGRNFTFGKLLVLILLPAAVFLIATWFVYERGIKRNGGFARLGQIRLDEEDDFQPIEENSVDVAVNRVVRGGIVVLAGIVAVVKTARRIDKKLLENAARIAFGRRPGRRDYVRVPDDEDELFGDFDDNYEDGLGDTADVNFEVVEEPEQFDDFTVHEPAGTDARLFDIDDEEEAQPSDGEANPDQKK</sequence>
<dbReference type="PANTHER" id="PTHR12106">
    <property type="entry name" value="SORTILIN RELATED"/>
    <property type="match status" value="1"/>
</dbReference>
<evidence type="ECO:0000256" key="7">
    <source>
        <dbReference type="SAM" id="MobiDB-lite"/>
    </source>
</evidence>
<evidence type="ECO:0000256" key="1">
    <source>
        <dbReference type="ARBA" id="ARBA00004370"/>
    </source>
</evidence>
<dbReference type="GO" id="GO:0005794">
    <property type="term" value="C:Golgi apparatus"/>
    <property type="evidence" value="ECO:0007669"/>
    <property type="project" value="TreeGrafter"/>
</dbReference>
<dbReference type="SMART" id="SM00602">
    <property type="entry name" value="VPS10"/>
    <property type="match status" value="2"/>
</dbReference>
<feature type="region of interest" description="Disordered" evidence="7">
    <location>
        <begin position="1471"/>
        <end position="1509"/>
    </location>
</feature>
<dbReference type="Gene3D" id="3.30.60.270">
    <property type="match status" value="1"/>
</dbReference>
<dbReference type="Pfam" id="PF15902">
    <property type="entry name" value="Sortilin-Vps10"/>
    <property type="match status" value="2"/>
</dbReference>
<dbReference type="InterPro" id="IPR031778">
    <property type="entry name" value="Sortilin_N"/>
</dbReference>
<feature type="domain" description="VPS10" evidence="10">
    <location>
        <begin position="50"/>
        <end position="667"/>
    </location>
</feature>
<proteinExistence type="predicted"/>
<keyword evidence="2 8" id="KW-0812">Transmembrane</keyword>
<dbReference type="GO" id="GO:0006895">
    <property type="term" value="P:Golgi to endosome transport"/>
    <property type="evidence" value="ECO:0007669"/>
    <property type="project" value="TreeGrafter"/>
</dbReference>
<evidence type="ECO:0000256" key="4">
    <source>
        <dbReference type="ARBA" id="ARBA00022989"/>
    </source>
</evidence>
<gene>
    <name evidence="11" type="primary">MPUL0B09460</name>
    <name evidence="11" type="ORF">METSCH_B09460</name>
</gene>
<dbReference type="EMBL" id="CP034457">
    <property type="protein sequence ID" value="QBM87737.1"/>
    <property type="molecule type" value="Genomic_DNA"/>
</dbReference>
<dbReference type="Proteomes" id="UP000292447">
    <property type="component" value="Chromosome II"/>
</dbReference>
<comment type="subcellular location">
    <subcellularLocation>
        <location evidence="1">Membrane</location>
    </subcellularLocation>
</comment>
<dbReference type="InterPro" id="IPR006581">
    <property type="entry name" value="VPS10"/>
</dbReference>
<keyword evidence="6" id="KW-0325">Glycoprotein</keyword>
<feature type="domain" description="VPS10" evidence="10">
    <location>
        <begin position="700"/>
        <end position="1317"/>
    </location>
</feature>
<accession>A0A4P6XK83</accession>
<dbReference type="GO" id="GO:0016020">
    <property type="term" value="C:membrane"/>
    <property type="evidence" value="ECO:0007669"/>
    <property type="project" value="UniProtKB-SubCell"/>
</dbReference>
<dbReference type="Pfam" id="PF15901">
    <property type="entry name" value="Sortilin_C"/>
    <property type="match status" value="2"/>
</dbReference>
<dbReference type="Gene3D" id="2.130.10.10">
    <property type="entry name" value="YVTN repeat-like/Quinoprotein amine dehydrogenase"/>
    <property type="match status" value="1"/>
</dbReference>
<keyword evidence="12" id="KW-1185">Reference proteome</keyword>
<protein>
    <submittedName>
        <fullName evidence="11">Sortilin, neurotensin receptor 3, C-terminal</fullName>
    </submittedName>
</protein>
<evidence type="ECO:0000313" key="12">
    <source>
        <dbReference type="Proteomes" id="UP000292447"/>
    </source>
</evidence>
<reference evidence="12" key="1">
    <citation type="submission" date="2019-03" db="EMBL/GenBank/DDBJ databases">
        <title>Snf2 controls pulcherriminic acid biosynthesis and connects pigmentation and antifungal activity of the yeast Metschnikowia pulcherrima.</title>
        <authorList>
            <person name="Gore-Lloyd D."/>
            <person name="Sumann I."/>
            <person name="Brachmann A.O."/>
            <person name="Schneeberger K."/>
            <person name="Ortiz-Merino R.A."/>
            <person name="Moreno-Beltran M."/>
            <person name="Schlaefli M."/>
            <person name="Kirner P."/>
            <person name="Santos Kron A."/>
            <person name="Wolfe K.H."/>
            <person name="Piel J."/>
            <person name="Ahrens C.H."/>
            <person name="Henk D."/>
            <person name="Freimoser F.M."/>
        </authorList>
    </citation>
    <scope>NUCLEOTIDE SEQUENCE [LARGE SCALE GENOMIC DNA]</scope>
    <source>
        <strain evidence="12">APC 1.2</strain>
    </source>
</reference>
<dbReference type="InterPro" id="IPR031777">
    <property type="entry name" value="Sortilin_C"/>
</dbReference>
<keyword evidence="9" id="KW-0732">Signal</keyword>
<evidence type="ECO:0000256" key="2">
    <source>
        <dbReference type="ARBA" id="ARBA00022692"/>
    </source>
</evidence>
<dbReference type="STRING" id="2163413.A0A4P6XK83"/>
<evidence type="ECO:0000313" key="11">
    <source>
        <dbReference type="EMBL" id="QBM87737.1"/>
    </source>
</evidence>
<organism evidence="11 12">
    <name type="scientific">Metschnikowia aff. pulcherrima</name>
    <dbReference type="NCBI Taxonomy" id="2163413"/>
    <lineage>
        <taxon>Eukaryota</taxon>
        <taxon>Fungi</taxon>
        <taxon>Dikarya</taxon>
        <taxon>Ascomycota</taxon>
        <taxon>Saccharomycotina</taxon>
        <taxon>Pichiomycetes</taxon>
        <taxon>Metschnikowiaceae</taxon>
        <taxon>Metschnikowia</taxon>
    </lineage>
</organism>
<dbReference type="CDD" id="cd15482">
    <property type="entry name" value="Sialidase_non-viral"/>
    <property type="match status" value="1"/>
</dbReference>
<dbReference type="PANTHER" id="PTHR12106:SF27">
    <property type="entry name" value="SORTILIN-RELATED RECEPTOR"/>
    <property type="match status" value="1"/>
</dbReference>
<keyword evidence="11" id="KW-0675">Receptor</keyword>
<feature type="chain" id="PRO_5020849796" evidence="9">
    <location>
        <begin position="25"/>
        <end position="1509"/>
    </location>
</feature>
<evidence type="ECO:0000256" key="6">
    <source>
        <dbReference type="ARBA" id="ARBA00023180"/>
    </source>
</evidence>
<dbReference type="GO" id="GO:0005829">
    <property type="term" value="C:cytosol"/>
    <property type="evidence" value="ECO:0007669"/>
    <property type="project" value="GOC"/>
</dbReference>
<evidence type="ECO:0000259" key="10">
    <source>
        <dbReference type="SMART" id="SM00602"/>
    </source>
</evidence>
<feature type="signal peptide" evidence="9">
    <location>
        <begin position="1"/>
        <end position="24"/>
    </location>
</feature>
<dbReference type="InterPro" id="IPR015943">
    <property type="entry name" value="WD40/YVTN_repeat-like_dom_sf"/>
</dbReference>
<name>A0A4P6XK83_9ASCO</name>
<evidence type="ECO:0000256" key="9">
    <source>
        <dbReference type="SAM" id="SignalP"/>
    </source>
</evidence>
<evidence type="ECO:0000256" key="8">
    <source>
        <dbReference type="SAM" id="Phobius"/>
    </source>
</evidence>
<dbReference type="GO" id="GO:0006896">
    <property type="term" value="P:Golgi to vacuole transport"/>
    <property type="evidence" value="ECO:0007669"/>
    <property type="project" value="TreeGrafter"/>
</dbReference>
<feature type="transmembrane region" description="Helical" evidence="8">
    <location>
        <begin position="1332"/>
        <end position="1351"/>
    </location>
</feature>